<evidence type="ECO:0000313" key="2">
    <source>
        <dbReference type="Proteomes" id="UP000236379"/>
    </source>
</evidence>
<reference evidence="1 2" key="1">
    <citation type="submission" date="2018-01" db="EMBL/GenBank/DDBJ databases">
        <title>Deinococcus koreensis sp. nov., a radiation-resistant bacterium isolated from river water.</title>
        <authorList>
            <person name="Choi A."/>
        </authorList>
    </citation>
    <scope>NUCLEOTIDE SEQUENCE [LARGE SCALE GENOMIC DNA]</scope>
    <source>
        <strain evidence="1 2">SJW1-2</strain>
    </source>
</reference>
<sequence>MTESEPTAVHLLTTIQAWQRGERPREDVVLLLSQVPSEDGELIREVIRGVCQLPGAATPHGDSTDTWRSELMASRARTWRVPDTAGLLVGPSVLILTDGREGAVLRRDGVQCLPASVCASMMLLCETIVMAHTALDAHEMQKLQRQRVEATSTSLSEIDRIP</sequence>
<dbReference type="Proteomes" id="UP000236379">
    <property type="component" value="Unassembled WGS sequence"/>
</dbReference>
<dbReference type="OrthoDB" id="67179at2"/>
<accession>A0A2K3V0W1</accession>
<organism evidence="1 2">
    <name type="scientific">Deinococcus koreensis</name>
    <dbReference type="NCBI Taxonomy" id="2054903"/>
    <lineage>
        <taxon>Bacteria</taxon>
        <taxon>Thermotogati</taxon>
        <taxon>Deinococcota</taxon>
        <taxon>Deinococci</taxon>
        <taxon>Deinococcales</taxon>
        <taxon>Deinococcaceae</taxon>
        <taxon>Deinococcus</taxon>
    </lineage>
</organism>
<proteinExistence type="predicted"/>
<gene>
    <name evidence="1" type="ORF">CVO96_14615</name>
</gene>
<dbReference type="EMBL" id="PPPD01000001">
    <property type="protein sequence ID" value="PNY82422.1"/>
    <property type="molecule type" value="Genomic_DNA"/>
</dbReference>
<keyword evidence="2" id="KW-1185">Reference proteome</keyword>
<name>A0A2K3V0W1_9DEIO</name>
<dbReference type="RefSeq" id="WP_103312856.1">
    <property type="nucleotide sequence ID" value="NZ_PPPD01000001.1"/>
</dbReference>
<evidence type="ECO:0000313" key="1">
    <source>
        <dbReference type="EMBL" id="PNY82422.1"/>
    </source>
</evidence>
<comment type="caution">
    <text evidence="1">The sequence shown here is derived from an EMBL/GenBank/DDBJ whole genome shotgun (WGS) entry which is preliminary data.</text>
</comment>
<protein>
    <submittedName>
        <fullName evidence="1">Uncharacterized protein</fullName>
    </submittedName>
</protein>
<dbReference type="AlphaFoldDB" id="A0A2K3V0W1"/>